<evidence type="ECO:0000313" key="2">
    <source>
        <dbReference type="EMBL" id="SCY66111.1"/>
    </source>
</evidence>
<keyword evidence="1" id="KW-0812">Transmembrane</keyword>
<feature type="transmembrane region" description="Helical" evidence="1">
    <location>
        <begin position="140"/>
        <end position="159"/>
    </location>
</feature>
<keyword evidence="3" id="KW-1185">Reference proteome</keyword>
<dbReference type="InterPro" id="IPR045708">
    <property type="entry name" value="DUF6064"/>
</dbReference>
<accession>A0A0P9CYG9</accession>
<keyword evidence="1" id="KW-0472">Membrane</keyword>
<feature type="transmembrane region" description="Helical" evidence="1">
    <location>
        <begin position="166"/>
        <end position="185"/>
    </location>
</feature>
<evidence type="ECO:0000313" key="3">
    <source>
        <dbReference type="Proteomes" id="UP000183104"/>
    </source>
</evidence>
<dbReference type="Pfam" id="PF19540">
    <property type="entry name" value="DUF6064"/>
    <property type="match status" value="1"/>
</dbReference>
<reference evidence="3" key="1">
    <citation type="submission" date="2016-10" db="EMBL/GenBank/DDBJ databases">
        <authorList>
            <person name="Varghese N."/>
        </authorList>
    </citation>
    <scope>NUCLEOTIDE SEQUENCE [LARGE SCALE GENOMIC DNA]</scope>
    <source>
        <strain evidence="3">HL 19</strain>
    </source>
</reference>
<proteinExistence type="predicted"/>
<dbReference type="AlphaFoldDB" id="A0A0P9CYG9"/>
<feature type="transmembrane region" description="Helical" evidence="1">
    <location>
        <begin position="53"/>
        <end position="71"/>
    </location>
</feature>
<feature type="transmembrane region" description="Helical" evidence="1">
    <location>
        <begin position="77"/>
        <end position="96"/>
    </location>
</feature>
<name>A0A0P9CYG9_9GAMM</name>
<dbReference type="RefSeq" id="WP_054964602.1">
    <property type="nucleotide sequence ID" value="NZ_FMUN01000011.1"/>
</dbReference>
<gene>
    <name evidence="2" type="ORF">SAMN05661077_0059</name>
</gene>
<dbReference type="EMBL" id="FMUN01000011">
    <property type="protein sequence ID" value="SCY66111.1"/>
    <property type="molecule type" value="Genomic_DNA"/>
</dbReference>
<evidence type="ECO:0000256" key="1">
    <source>
        <dbReference type="SAM" id="Phobius"/>
    </source>
</evidence>
<sequence>MEAPFTTEQFFEVLIQYNEAVWPVQILMNLLALAAVALLVWPRPYSSRLISGILALLWAWTGIAHHLAFFATVNNAAYGFGAVFLAGAAAFLWAGTMKGNLVFGSASGPYRVLGGVLVVYALLVYPVLSEVLGHGYPATPTFGLPCPTTIFTTGMLCFLGAPFPRYVLVAPVLWSVVGVQAAFLFGVYQDLGLLVSGLVGVLLGFRAGEAGKGRTL</sequence>
<dbReference type="OrthoDB" id="581693at2"/>
<dbReference type="Proteomes" id="UP000183104">
    <property type="component" value="Unassembled WGS sequence"/>
</dbReference>
<organism evidence="2 3">
    <name type="scientific">Thiohalorhabdus denitrificans</name>
    <dbReference type="NCBI Taxonomy" id="381306"/>
    <lineage>
        <taxon>Bacteria</taxon>
        <taxon>Pseudomonadati</taxon>
        <taxon>Pseudomonadota</taxon>
        <taxon>Gammaproteobacteria</taxon>
        <taxon>Thiohalorhabdales</taxon>
        <taxon>Thiohalorhabdaceae</taxon>
        <taxon>Thiohalorhabdus</taxon>
    </lineage>
</organism>
<feature type="transmembrane region" description="Helical" evidence="1">
    <location>
        <begin position="20"/>
        <end position="41"/>
    </location>
</feature>
<protein>
    <submittedName>
        <fullName evidence="2">Uncharacterized protein</fullName>
    </submittedName>
</protein>
<keyword evidence="1" id="KW-1133">Transmembrane helix</keyword>
<feature type="transmembrane region" description="Helical" evidence="1">
    <location>
        <begin position="108"/>
        <end position="128"/>
    </location>
</feature>